<dbReference type="STRING" id="1136497.SAMN04489752_2494"/>
<evidence type="ECO:0000259" key="1">
    <source>
        <dbReference type="Pfam" id="PF00350"/>
    </source>
</evidence>
<dbReference type="EMBL" id="LT629766">
    <property type="protein sequence ID" value="SDS77910.1"/>
    <property type="molecule type" value="Genomic_DNA"/>
</dbReference>
<dbReference type="InterPro" id="IPR045063">
    <property type="entry name" value="Dynamin_N"/>
</dbReference>
<dbReference type="InterPro" id="IPR027417">
    <property type="entry name" value="P-loop_NTPase"/>
</dbReference>
<dbReference type="Pfam" id="PF00350">
    <property type="entry name" value="Dynamin_N"/>
    <property type="match status" value="1"/>
</dbReference>
<sequence>MTGGAEQFRADTAWQLVPSWENIESGGVMTESKTAVTPPVGQALNDIVKRVSETRFILRSEDFADARTAHSTLTAELNDYVLPRINRSRTPFLIAVGGSTGAGKSTLVNSLVGRDVSPAGVRRPTTGNPVVIFNPADAKFFESEHYLPDLPRSSDPQSSMPGVVFIADENIESGTAILDCPDIDSISETNRALSRRVLLSADLWLFVTTANRYADAAPWALLKTAAARSTSVAIVLDRVPPEANREVRHHLSSLLSEAGLANSPIFSVAELELEDGLLPHAAIYPIRSWISQVGTEGTSLERIRNRTLTGAIAALPARVSELADFADNQEQAHITLAGSLEKNFRSAQSGLAEVFSDGRVLHGEVNARWQDFVGTGQLFRGLEPTMARMRDRISAAVTGKHDAATPLHVAILRSAAVSLREQAIDVVDEVNAEWRNTAAGAALIEDQPELRTVGAGLEDAVKSAVGTWSDEVNALVRDIGQGKKSKARILSFGVAGVCAVIEYAAFWDPQHTRDAGQSTRQGAGVALNLAETIFGADEAAGLIASIRQRFLDAAAAIVADCRTPFDNALRLSAVPARQAGALRASGERLEVAL</sequence>
<keyword evidence="3" id="KW-1185">Reference proteome</keyword>
<name>A0A1H1UZY2_9MICO</name>
<accession>A0A1H1UZY2</accession>
<dbReference type="SUPFAM" id="SSF52540">
    <property type="entry name" value="P-loop containing nucleoside triphosphate hydrolases"/>
    <property type="match status" value="1"/>
</dbReference>
<feature type="domain" description="Dynamin N-terminal" evidence="1">
    <location>
        <begin position="94"/>
        <end position="132"/>
    </location>
</feature>
<dbReference type="AlphaFoldDB" id="A0A1H1UZY2"/>
<dbReference type="Gene3D" id="3.40.50.300">
    <property type="entry name" value="P-loop containing nucleotide triphosphate hydrolases"/>
    <property type="match status" value="1"/>
</dbReference>
<proteinExistence type="predicted"/>
<reference evidence="3" key="1">
    <citation type="submission" date="2016-10" db="EMBL/GenBank/DDBJ databases">
        <authorList>
            <person name="Varghese N."/>
            <person name="Submissions S."/>
        </authorList>
    </citation>
    <scope>NUCLEOTIDE SEQUENCE [LARGE SCALE GENOMIC DNA]</scope>
    <source>
        <strain evidence="3">DSM 23676</strain>
    </source>
</reference>
<evidence type="ECO:0000313" key="3">
    <source>
        <dbReference type="Proteomes" id="UP000199597"/>
    </source>
</evidence>
<protein>
    <submittedName>
        <fullName evidence="2">Dynamin family protein</fullName>
    </submittedName>
</protein>
<gene>
    <name evidence="2" type="ORF">SAMN04489752_2494</name>
</gene>
<dbReference type="Proteomes" id="UP000199597">
    <property type="component" value="Chromosome I"/>
</dbReference>
<organism evidence="2 3">
    <name type="scientific">Brevibacterium siliguriense</name>
    <dbReference type="NCBI Taxonomy" id="1136497"/>
    <lineage>
        <taxon>Bacteria</taxon>
        <taxon>Bacillati</taxon>
        <taxon>Actinomycetota</taxon>
        <taxon>Actinomycetes</taxon>
        <taxon>Micrococcales</taxon>
        <taxon>Brevibacteriaceae</taxon>
        <taxon>Brevibacterium</taxon>
    </lineage>
</organism>
<evidence type="ECO:0000313" key="2">
    <source>
        <dbReference type="EMBL" id="SDS77910.1"/>
    </source>
</evidence>